<gene>
    <name evidence="1" type="ORF">GL263_26150</name>
</gene>
<protein>
    <submittedName>
        <fullName evidence="1">Uncharacterized protein</fullName>
    </submittedName>
</protein>
<dbReference type="Proteomes" id="UP000766698">
    <property type="component" value="Unassembled WGS sequence"/>
</dbReference>
<comment type="caution">
    <text evidence="1">The sequence shown here is derived from an EMBL/GenBank/DDBJ whole genome shotgun (WGS) entry which is preliminary data.</text>
</comment>
<name>A0ABR6ENT4_9ACTN</name>
<accession>A0ABR6ENT4</accession>
<keyword evidence="2" id="KW-1185">Reference proteome</keyword>
<dbReference type="EMBL" id="WMLF01000711">
    <property type="protein sequence ID" value="MBB1247001.1"/>
    <property type="molecule type" value="Genomic_DNA"/>
</dbReference>
<evidence type="ECO:0000313" key="1">
    <source>
        <dbReference type="EMBL" id="MBB1247001.1"/>
    </source>
</evidence>
<proteinExistence type="predicted"/>
<dbReference type="RefSeq" id="WP_182858209.1">
    <property type="nucleotide sequence ID" value="NZ_WMLF01000711.1"/>
</dbReference>
<sequence>MAAEKRGLSGVSRLGRWTASESDRYVDARELVNQVIGVYSGLIHRATSEEEAEALVSAQADQSLVLQRMTLGDPATIERILNEYPDLVRRLRAASR</sequence>
<organism evidence="1 2">
    <name type="scientific">Streptomyces durbertensis</name>
    <dbReference type="NCBI Taxonomy" id="2448886"/>
    <lineage>
        <taxon>Bacteria</taxon>
        <taxon>Bacillati</taxon>
        <taxon>Actinomycetota</taxon>
        <taxon>Actinomycetes</taxon>
        <taxon>Kitasatosporales</taxon>
        <taxon>Streptomycetaceae</taxon>
        <taxon>Streptomyces</taxon>
    </lineage>
</organism>
<evidence type="ECO:0000313" key="2">
    <source>
        <dbReference type="Proteomes" id="UP000766698"/>
    </source>
</evidence>
<reference evidence="2" key="1">
    <citation type="journal article" date="2020" name="Syst. Appl. Microbiol.">
        <title>Streptomyces alkaliterrae sp. nov., isolated from an alkaline soil, and emended descriptions of Streptomyces alkaliphilus, Streptomyces calidiresistens and Streptomyces durbertensis.</title>
        <authorList>
            <person name="Swiecimska M."/>
            <person name="Golinska P."/>
            <person name="Nouioui I."/>
            <person name="Wypij M."/>
            <person name="Rai M."/>
            <person name="Sangal V."/>
            <person name="Goodfellow M."/>
        </authorList>
    </citation>
    <scope>NUCLEOTIDE SEQUENCE [LARGE SCALE GENOMIC DNA]</scope>
    <source>
        <strain evidence="2">DSM 104538</strain>
    </source>
</reference>